<dbReference type="InterPro" id="IPR031435">
    <property type="entry name" value="TMEM132_N"/>
</dbReference>
<keyword evidence="3 7" id="KW-0812">Transmembrane</keyword>
<evidence type="ECO:0000259" key="14">
    <source>
        <dbReference type="Pfam" id="PF23486"/>
    </source>
</evidence>
<feature type="chain" id="PRO_5018252713" evidence="8">
    <location>
        <begin position="25"/>
        <end position="972"/>
    </location>
</feature>
<evidence type="ECO:0000259" key="12">
    <source>
        <dbReference type="Pfam" id="PF23039"/>
    </source>
</evidence>
<dbReference type="InterPro" id="IPR055423">
    <property type="entry name" value="Ig_TMEM132_5th"/>
</dbReference>
<reference evidence="16 17" key="1">
    <citation type="submission" date="2018-03" db="EMBL/GenBank/DDBJ databases">
        <title>Finding Nemo's genes: A chromosome-scale reference assembly of the genome of the orange clownfish Amphiprion percula.</title>
        <authorList>
            <person name="Lehmann R."/>
        </authorList>
    </citation>
    <scope>NUCLEOTIDE SEQUENCE</scope>
</reference>
<feature type="region of interest" description="Disordered" evidence="6">
    <location>
        <begin position="749"/>
        <end position="770"/>
    </location>
</feature>
<dbReference type="InterPro" id="IPR055422">
    <property type="entry name" value="Ig_TMEM132_2nd"/>
</dbReference>
<dbReference type="Pfam" id="PF23039">
    <property type="entry name" value="TMEM132_3rd"/>
    <property type="match status" value="2"/>
</dbReference>
<dbReference type="Pfam" id="PF15706">
    <property type="entry name" value="TMEM132_C"/>
    <property type="match status" value="1"/>
</dbReference>
<feature type="domain" description="Transmembrane protein family 132 fourth" evidence="11">
    <location>
        <begin position="373"/>
        <end position="470"/>
    </location>
</feature>
<evidence type="ECO:0000313" key="16">
    <source>
        <dbReference type="Ensembl" id="ENSAPEP00000007792.1"/>
    </source>
</evidence>
<dbReference type="GeneTree" id="ENSGT00940000166762"/>
<evidence type="ECO:0000313" key="17">
    <source>
        <dbReference type="Proteomes" id="UP000265080"/>
    </source>
</evidence>
<evidence type="ECO:0000256" key="7">
    <source>
        <dbReference type="SAM" id="Phobius"/>
    </source>
</evidence>
<dbReference type="AlphaFoldDB" id="A0A3P8S6R1"/>
<feature type="domain" description="Transmembrane protein TMEM132 sixth" evidence="15">
    <location>
        <begin position="597"/>
        <end position="712"/>
    </location>
</feature>
<dbReference type="Pfam" id="PF23486">
    <property type="entry name" value="Ig_TMEM132_5th"/>
    <property type="match status" value="1"/>
</dbReference>
<protein>
    <submittedName>
        <fullName evidence="16">Si:dkey-1d7.3</fullName>
    </submittedName>
</protein>
<feature type="signal peptide" evidence="8">
    <location>
        <begin position="1"/>
        <end position="24"/>
    </location>
</feature>
<dbReference type="InterPro" id="IPR026307">
    <property type="entry name" value="TMEM132"/>
</dbReference>
<feature type="domain" description="Transmembrane protein TMEM132 fifth" evidence="14">
    <location>
        <begin position="474"/>
        <end position="596"/>
    </location>
</feature>
<keyword evidence="17" id="KW-1185">Reference proteome</keyword>
<dbReference type="PANTHER" id="PTHR13388">
    <property type="entry name" value="DETONATOR, ISOFORM E"/>
    <property type="match status" value="1"/>
</dbReference>
<evidence type="ECO:0000256" key="4">
    <source>
        <dbReference type="ARBA" id="ARBA00022989"/>
    </source>
</evidence>
<dbReference type="InterPro" id="IPR055424">
    <property type="entry name" value="Ig_TMEM132_6th"/>
</dbReference>
<feature type="domain" description="Transmembrane protein TMEM132 N-terminal" evidence="9">
    <location>
        <begin position="51"/>
        <end position="101"/>
    </location>
</feature>
<dbReference type="Proteomes" id="UP000265080">
    <property type="component" value="Chromosome 16"/>
</dbReference>
<dbReference type="Ensembl" id="ENSAPET00000008020.1">
    <property type="protein sequence ID" value="ENSAPEP00000007792.1"/>
    <property type="gene ID" value="ENSAPEG00000005539.1"/>
</dbReference>
<dbReference type="Pfam" id="PF16070">
    <property type="entry name" value="Ig_TMEM132_4th"/>
    <property type="match status" value="1"/>
</dbReference>
<evidence type="ECO:0000259" key="9">
    <source>
        <dbReference type="Pfam" id="PF15705"/>
    </source>
</evidence>
<sequence>MTVFAERFLLLFIHWFGEYDLCWSTLKEHVNGERYASGTRDGSSCICKRTFFLDSPEPSGNGSLKAQSFLITGLGAGLLQPAVNASYGPLAVDASISPDLLLSGRRILPVILGRQVRSSSPAVKILFHMPSESNITAGQDTEGSRGDNRKNVGAKAKDGAHCVTAYAFWETREVRGACLVPPGGFCVAQLKPEPNWFSSASRSGSSSREAERTEGLKGLQGNVVEVYFQSRRDPTGQCTPQDSLQRVGVGRRRESGGSGTPMRRIGSVSLHKTPPGNPTFLRLRLGGAVVIQTSSKPLKTTDVATFYVFLASTSTLESFTLRGLLEVLQLDFVPKEVSEQAESHTISWRLELPGNVKDVGIMRIHTTQKDYVGLAPLVMNTDVLNTAVLTGKMVLVPVKTLAVEANGSVTDVTNYTSCRSTEEDVLKVSERCNYVYVNGKETRGKSKVMLNFTYGFLSAQLEMSVWMPRLPLFVDVDDPELSQIKGWRVPVTTGNRRSTWDSEEEEEMRKGRGCMLQYQHSTLRVLTPFIVQPDAEVDVTNLVRYNLNVADPDVAWVQDGVVVRGRAVGTTSVQVLSPLTSAVLAERSIRVVDDKVSVTEVGVQLVSGLSLSLRLSPESNRAIVATATTRERIMQLKQEAVVSCWVQFSDGAVTPLDMFDRSVYSLTVSTPDERVATVRRTPQSTFVVAQGEGEGKGALVRVELRICEECQKSKRKSKLAVATTVGVFSRGEGQKRSYGNMLDIPNSPLNKDIPKAEVTPKKQPPKSKTPKVIESDLIKTFRAMSDLEIGMYTLVGVSCVAILAFFINCASYNLCFRKQKTPIQTGPIPSADPKDHKHDWVWLGGSNRGAPSTLPTVSAPAIPERTATLGRSRTSSQQQHFQAKAIDPMANRSATLLARPHRSDPLHSPTSKRNQVQFTTFTTLDIKHLAALKKNGVDLNWSVGYILHTFLLKIKKNHVFFMFVMIISLQIP</sequence>
<evidence type="ECO:0000256" key="2">
    <source>
        <dbReference type="ARBA" id="ARBA00006166"/>
    </source>
</evidence>
<reference evidence="16" key="2">
    <citation type="submission" date="2025-08" db="UniProtKB">
        <authorList>
            <consortium name="Ensembl"/>
        </authorList>
    </citation>
    <scope>IDENTIFICATION</scope>
</reference>
<dbReference type="GO" id="GO:0016020">
    <property type="term" value="C:membrane"/>
    <property type="evidence" value="ECO:0007669"/>
    <property type="project" value="UniProtKB-SubCell"/>
</dbReference>
<evidence type="ECO:0000259" key="15">
    <source>
        <dbReference type="Pfam" id="PF23487"/>
    </source>
</evidence>
<dbReference type="InterPro" id="IPR031436">
    <property type="entry name" value="TMEM132_C"/>
</dbReference>
<name>A0A3P8S6R1_AMPPE</name>
<feature type="transmembrane region" description="Helical" evidence="7">
    <location>
        <begin position="789"/>
        <end position="810"/>
    </location>
</feature>
<evidence type="ECO:0000259" key="10">
    <source>
        <dbReference type="Pfam" id="PF15706"/>
    </source>
</evidence>
<dbReference type="Pfam" id="PF23481">
    <property type="entry name" value="Ig_TMEM132_2nd"/>
    <property type="match status" value="1"/>
</dbReference>
<reference evidence="16" key="3">
    <citation type="submission" date="2025-09" db="UniProtKB">
        <authorList>
            <consortium name="Ensembl"/>
        </authorList>
    </citation>
    <scope>IDENTIFICATION</scope>
</reference>
<accession>A0A3P8S6R1</accession>
<dbReference type="Pfam" id="PF15705">
    <property type="entry name" value="TMEM132_N"/>
    <property type="match status" value="1"/>
</dbReference>
<dbReference type="InterPro" id="IPR031437">
    <property type="entry name" value="Ig_TMEM132_4th"/>
</dbReference>
<feature type="domain" description="Transmembrane protein TMEM132 cohesin-like" evidence="12">
    <location>
        <begin position="324"/>
        <end position="371"/>
    </location>
</feature>
<feature type="domain" description="Transmembrane protein TMEM132 cohesin-like" evidence="12">
    <location>
        <begin position="281"/>
        <end position="322"/>
    </location>
</feature>
<dbReference type="InterPro" id="IPR055421">
    <property type="entry name" value="TMEM132_3rd"/>
</dbReference>
<keyword evidence="5 7" id="KW-0472">Membrane</keyword>
<feature type="domain" description="Transmembrane protein TMEM132 second Ig-like" evidence="13">
    <location>
        <begin position="110"/>
        <end position="245"/>
    </location>
</feature>
<comment type="similarity">
    <text evidence="2">Belongs to the TMEM132 family.</text>
</comment>
<dbReference type="PANTHER" id="PTHR13388:SF26">
    <property type="entry name" value="SI:DKEY-1D7.3"/>
    <property type="match status" value="1"/>
</dbReference>
<evidence type="ECO:0000256" key="3">
    <source>
        <dbReference type="ARBA" id="ARBA00022692"/>
    </source>
</evidence>
<proteinExistence type="inferred from homology"/>
<keyword evidence="4 7" id="KW-1133">Transmembrane helix</keyword>
<keyword evidence="8" id="KW-0732">Signal</keyword>
<evidence type="ECO:0000259" key="11">
    <source>
        <dbReference type="Pfam" id="PF16070"/>
    </source>
</evidence>
<comment type="subcellular location">
    <subcellularLocation>
        <location evidence="1">Membrane</location>
        <topology evidence="1">Single-pass type I membrane protein</topology>
    </subcellularLocation>
</comment>
<evidence type="ECO:0000256" key="6">
    <source>
        <dbReference type="SAM" id="MobiDB-lite"/>
    </source>
</evidence>
<feature type="domain" description="Transmembrane protein TMEM132 C-terminal" evidence="10">
    <location>
        <begin position="760"/>
        <end position="846"/>
    </location>
</feature>
<dbReference type="Pfam" id="PF23487">
    <property type="entry name" value="Ig_TMEM132_6th"/>
    <property type="match status" value="1"/>
</dbReference>
<feature type="region of interest" description="Disordered" evidence="6">
    <location>
        <begin position="233"/>
        <end position="271"/>
    </location>
</feature>
<organism evidence="16 17">
    <name type="scientific">Amphiprion percula</name>
    <name type="common">Orange clownfish</name>
    <name type="synonym">Lutjanus percula</name>
    <dbReference type="NCBI Taxonomy" id="161767"/>
    <lineage>
        <taxon>Eukaryota</taxon>
        <taxon>Metazoa</taxon>
        <taxon>Chordata</taxon>
        <taxon>Craniata</taxon>
        <taxon>Vertebrata</taxon>
        <taxon>Euteleostomi</taxon>
        <taxon>Actinopterygii</taxon>
        <taxon>Neopterygii</taxon>
        <taxon>Teleostei</taxon>
        <taxon>Neoteleostei</taxon>
        <taxon>Acanthomorphata</taxon>
        <taxon>Ovalentaria</taxon>
        <taxon>Pomacentridae</taxon>
        <taxon>Amphiprion</taxon>
    </lineage>
</organism>
<evidence type="ECO:0000256" key="5">
    <source>
        <dbReference type="ARBA" id="ARBA00023136"/>
    </source>
</evidence>
<evidence type="ECO:0000256" key="1">
    <source>
        <dbReference type="ARBA" id="ARBA00004479"/>
    </source>
</evidence>
<evidence type="ECO:0000256" key="8">
    <source>
        <dbReference type="SAM" id="SignalP"/>
    </source>
</evidence>
<evidence type="ECO:0000259" key="13">
    <source>
        <dbReference type="Pfam" id="PF23481"/>
    </source>
</evidence>